<dbReference type="InterPro" id="IPR039424">
    <property type="entry name" value="SBP_5"/>
</dbReference>
<dbReference type="AlphaFoldDB" id="A0A0N9I237"/>
<evidence type="ECO:0000259" key="3">
    <source>
        <dbReference type="Pfam" id="PF00496"/>
    </source>
</evidence>
<dbReference type="PROSITE" id="PS51257">
    <property type="entry name" value="PROKAR_LIPOPROTEIN"/>
    <property type="match status" value="1"/>
</dbReference>
<evidence type="ECO:0000313" key="5">
    <source>
        <dbReference type="Proteomes" id="UP000063699"/>
    </source>
</evidence>
<dbReference type="EMBL" id="CP012752">
    <property type="protein sequence ID" value="ALG09923.1"/>
    <property type="molecule type" value="Genomic_DNA"/>
</dbReference>
<gene>
    <name evidence="4" type="ORF">AOZ06_26185</name>
</gene>
<evidence type="ECO:0000313" key="4">
    <source>
        <dbReference type="EMBL" id="ALG09923.1"/>
    </source>
</evidence>
<dbReference type="GO" id="GO:0043190">
    <property type="term" value="C:ATP-binding cassette (ABC) transporter complex"/>
    <property type="evidence" value="ECO:0007669"/>
    <property type="project" value="InterPro"/>
</dbReference>
<dbReference type="PIRSF" id="PIRSF002741">
    <property type="entry name" value="MppA"/>
    <property type="match status" value="1"/>
</dbReference>
<dbReference type="RefSeq" id="WP_054291827.1">
    <property type="nucleotide sequence ID" value="NZ_CP012752.1"/>
</dbReference>
<keyword evidence="5" id="KW-1185">Reference proteome</keyword>
<proteinExistence type="predicted"/>
<dbReference type="PANTHER" id="PTHR30290:SF38">
    <property type="entry name" value="D,D-DIPEPTIDE-BINDING PERIPLASMIC PROTEIN DDPA-RELATED"/>
    <property type="match status" value="1"/>
</dbReference>
<keyword evidence="1 2" id="KW-0732">Signal</keyword>
<dbReference type="Gene3D" id="3.90.76.10">
    <property type="entry name" value="Dipeptide-binding Protein, Domain 1"/>
    <property type="match status" value="1"/>
</dbReference>
<dbReference type="Pfam" id="PF00496">
    <property type="entry name" value="SBP_bac_5"/>
    <property type="match status" value="1"/>
</dbReference>
<evidence type="ECO:0000256" key="1">
    <source>
        <dbReference type="ARBA" id="ARBA00022729"/>
    </source>
</evidence>
<name>A0A0N9I237_9PSEU</name>
<feature type="signal peptide" evidence="2">
    <location>
        <begin position="1"/>
        <end position="22"/>
    </location>
</feature>
<dbReference type="GO" id="GO:0042597">
    <property type="term" value="C:periplasmic space"/>
    <property type="evidence" value="ECO:0007669"/>
    <property type="project" value="UniProtKB-ARBA"/>
</dbReference>
<feature type="chain" id="PRO_5038881356" evidence="2">
    <location>
        <begin position="23"/>
        <end position="515"/>
    </location>
</feature>
<dbReference type="KEGG" id="kphy:AOZ06_26185"/>
<dbReference type="Gene3D" id="3.40.190.10">
    <property type="entry name" value="Periplasmic binding protein-like II"/>
    <property type="match status" value="1"/>
</dbReference>
<dbReference type="InterPro" id="IPR000914">
    <property type="entry name" value="SBP_5_dom"/>
</dbReference>
<dbReference type="CDD" id="cd08494">
    <property type="entry name" value="PBP2_NikA_DppA_OppA_like_6"/>
    <property type="match status" value="1"/>
</dbReference>
<protein>
    <submittedName>
        <fullName evidence="4">Peptide ABC transporter</fullName>
    </submittedName>
</protein>
<dbReference type="GO" id="GO:0015833">
    <property type="term" value="P:peptide transport"/>
    <property type="evidence" value="ECO:0007669"/>
    <property type="project" value="TreeGrafter"/>
</dbReference>
<dbReference type="SUPFAM" id="SSF53850">
    <property type="entry name" value="Periplasmic binding protein-like II"/>
    <property type="match status" value="1"/>
</dbReference>
<sequence>MKRLTLLTVIAALGLSSACGTGAPPAGTGAATTASQATTPPDDQLDTGAVVDIRLVLEPTSLNIFGTAGAALDQILLDNVYQGLLSIDTSANDKIVPALASSYELAPDGLTYTFHLVKGAKFHDGSPLTADDVVWSLGQQTAPGSKSVRAAEFASVSGVSAPDPATVVVTLKQRDTFLLWNLAQRGGIVYKKGTDFAALDGTANGSGPFTLSQWNRGASITLTRNENHHGPKPKVAKVVLHYIPETSAANNAQVTGQTDVQSAADPTLLQPFTGRDDFTVHRGTTTDKFTLAFNARKAPFDKPAVRHAIRQAINKQDVIKAVGAGTAIGSAVPPQDPWYEDLTSIDAYNLDGAKKLLADAGYADGLSLTLTVPSFYQRAISDVLVSNLKQAGVTLTVRQVEFQTWLTQVYRDQDFQLSLVSHAEPRDLVNYTKPAYYFGYDNKQVQQWYTQAQTAATDGERDQLLKKAGRQIAEDAATDWLFLSQTHSVVRKGVFGVPQAETSNRYNLSGLAVAK</sequence>
<dbReference type="Proteomes" id="UP000063699">
    <property type="component" value="Chromosome"/>
</dbReference>
<reference evidence="4 5" key="1">
    <citation type="submission" date="2015-07" db="EMBL/GenBank/DDBJ databases">
        <title>Genome sequencing of Kibdelosporangium phytohabitans.</title>
        <authorList>
            <person name="Qin S."/>
            <person name="Xing K."/>
        </authorList>
    </citation>
    <scope>NUCLEOTIDE SEQUENCE [LARGE SCALE GENOMIC DNA]</scope>
    <source>
        <strain evidence="4 5">KLBMP1111</strain>
    </source>
</reference>
<dbReference type="InterPro" id="IPR030678">
    <property type="entry name" value="Peptide/Ni-bd"/>
</dbReference>
<accession>A0A0N9I237</accession>
<dbReference type="STRING" id="860235.AOZ06_26185"/>
<evidence type="ECO:0000256" key="2">
    <source>
        <dbReference type="SAM" id="SignalP"/>
    </source>
</evidence>
<feature type="domain" description="Solute-binding protein family 5" evidence="3">
    <location>
        <begin position="94"/>
        <end position="422"/>
    </location>
</feature>
<dbReference type="Gene3D" id="3.10.105.10">
    <property type="entry name" value="Dipeptide-binding Protein, Domain 3"/>
    <property type="match status" value="1"/>
</dbReference>
<dbReference type="PANTHER" id="PTHR30290">
    <property type="entry name" value="PERIPLASMIC BINDING COMPONENT OF ABC TRANSPORTER"/>
    <property type="match status" value="1"/>
</dbReference>
<organism evidence="4 5">
    <name type="scientific">Kibdelosporangium phytohabitans</name>
    <dbReference type="NCBI Taxonomy" id="860235"/>
    <lineage>
        <taxon>Bacteria</taxon>
        <taxon>Bacillati</taxon>
        <taxon>Actinomycetota</taxon>
        <taxon>Actinomycetes</taxon>
        <taxon>Pseudonocardiales</taxon>
        <taxon>Pseudonocardiaceae</taxon>
        <taxon>Kibdelosporangium</taxon>
    </lineage>
</organism>
<dbReference type="GO" id="GO:1904680">
    <property type="term" value="F:peptide transmembrane transporter activity"/>
    <property type="evidence" value="ECO:0007669"/>
    <property type="project" value="TreeGrafter"/>
</dbReference>